<feature type="region of interest" description="Disordered" evidence="1">
    <location>
        <begin position="1"/>
        <end position="123"/>
    </location>
</feature>
<accession>U4LGP7</accession>
<reference evidence="2 3" key="1">
    <citation type="journal article" date="2013" name="PLoS Genet.">
        <title>The genome and development-dependent transcriptomes of Pyronema confluens: a window into fungal evolution.</title>
        <authorList>
            <person name="Traeger S."/>
            <person name="Altegoer F."/>
            <person name="Freitag M."/>
            <person name="Gabaldon T."/>
            <person name="Kempken F."/>
            <person name="Kumar A."/>
            <person name="Marcet-Houben M."/>
            <person name="Poggeler S."/>
            <person name="Stajich J.E."/>
            <person name="Nowrousian M."/>
        </authorList>
    </citation>
    <scope>NUCLEOTIDE SEQUENCE [LARGE SCALE GENOMIC DNA]</scope>
    <source>
        <strain evidence="3">CBS 100304</strain>
        <tissue evidence="2">Vegetative mycelium</tissue>
    </source>
</reference>
<dbReference type="AlphaFoldDB" id="U4LGP7"/>
<dbReference type="eggNOG" id="ENOG502S46F">
    <property type="taxonomic scope" value="Eukaryota"/>
</dbReference>
<dbReference type="OrthoDB" id="3554680at2759"/>
<name>U4LGP7_PYROM</name>
<dbReference type="Proteomes" id="UP000018144">
    <property type="component" value="Unassembled WGS sequence"/>
</dbReference>
<feature type="compositionally biased region" description="Low complexity" evidence="1">
    <location>
        <begin position="108"/>
        <end position="117"/>
    </location>
</feature>
<evidence type="ECO:0000256" key="1">
    <source>
        <dbReference type="SAM" id="MobiDB-lite"/>
    </source>
</evidence>
<proteinExistence type="predicted"/>
<feature type="compositionally biased region" description="Pro residues" evidence="1">
    <location>
        <begin position="74"/>
        <end position="90"/>
    </location>
</feature>
<evidence type="ECO:0000313" key="2">
    <source>
        <dbReference type="EMBL" id="CCX10914.1"/>
    </source>
</evidence>
<protein>
    <submittedName>
        <fullName evidence="2">Uncharacterized protein</fullName>
    </submittedName>
</protein>
<gene>
    <name evidence="2" type="ORF">PCON_10508</name>
</gene>
<keyword evidence="3" id="KW-1185">Reference proteome</keyword>
<organism evidence="2 3">
    <name type="scientific">Pyronema omphalodes (strain CBS 100304)</name>
    <name type="common">Pyronema confluens</name>
    <dbReference type="NCBI Taxonomy" id="1076935"/>
    <lineage>
        <taxon>Eukaryota</taxon>
        <taxon>Fungi</taxon>
        <taxon>Dikarya</taxon>
        <taxon>Ascomycota</taxon>
        <taxon>Pezizomycotina</taxon>
        <taxon>Pezizomycetes</taxon>
        <taxon>Pezizales</taxon>
        <taxon>Pyronemataceae</taxon>
        <taxon>Pyronema</taxon>
    </lineage>
</organism>
<dbReference type="EMBL" id="HF935575">
    <property type="protein sequence ID" value="CCX10914.1"/>
    <property type="molecule type" value="Genomic_DNA"/>
</dbReference>
<evidence type="ECO:0000313" key="3">
    <source>
        <dbReference type="Proteomes" id="UP000018144"/>
    </source>
</evidence>
<sequence length="779" mass="87157">MASRGDRTVQGSPVSQRGRGGDEILPADIPPASLRSARADLGHFRFPPSPPLSSPRSPSFPRGIHDQQRAYPEQSPPRPRAQPPPVPPPLNSTRNNRAATLAQERGTTTDQTTTNEPTPEPEDISFAESNVLFMVNRGCPLHRGFGNFAHQLLLNRRSPSAPAVTRTIFWNETFGKYIVQEITVGDGDLSTCAADDGPVRDFPRLLPMQQQADLIVIFTTRVSAALSRRSLLGLERFTAHGLQNVPHILIMANENVNKPSPVEAFQAARHFTNLDHVAVLYQSTPSRDSLGPCQIIHINGCLETLRPRGRFNGRSISDMVEWRDLPELDLEAALERLQLKRNPASPVRTRRSTVGASADRPARRSIINRNSIVSPAVETRAADRVRRISLLLSSPTRDHTVLSALQRELRTHHRTSSSRFSLDGAGFLPPENLYHPPQGPVGNGLRGECQICCDEESQLVFLLKRPTDLPPRSYSAIPWPLAVGALPENDIISAFICCDNCSYYVVEQGHTPIRETLTGALSLIPYSTNKDRWLEDLGRGFSHYGRFSRELLPLVFLAVVEETMRTRSWAKLDGSEENAQRREALIWTRNKLLEQVKMKEDGHDGSLGDWIQKVVTQPKRGTNSMVWHYPLPGFRILLTLSGADQGLRCRITWKRLLLDITRRMRRLLAEEGLDKITLMIGRAKKMVVSNEILENEWMVNLSTEGILPEEVMAEFKPLEQEVRWIEGNGRYAMVVWLGWMLRLPGMQGTTGEVMDAIVEECKGEAVVDRPGEVGRGACR</sequence>